<organism evidence="10 11">
    <name type="scientific">Funneliformis geosporum</name>
    <dbReference type="NCBI Taxonomy" id="1117311"/>
    <lineage>
        <taxon>Eukaryota</taxon>
        <taxon>Fungi</taxon>
        <taxon>Fungi incertae sedis</taxon>
        <taxon>Mucoromycota</taxon>
        <taxon>Glomeromycotina</taxon>
        <taxon>Glomeromycetes</taxon>
        <taxon>Glomerales</taxon>
        <taxon>Glomeraceae</taxon>
        <taxon>Funneliformis</taxon>
    </lineage>
</organism>
<evidence type="ECO:0000256" key="8">
    <source>
        <dbReference type="ARBA" id="ARBA00048679"/>
    </source>
</evidence>
<evidence type="ECO:0000256" key="3">
    <source>
        <dbReference type="ARBA" id="ARBA00022679"/>
    </source>
</evidence>
<dbReference type="EMBL" id="CAMKVN010000042">
    <property type="protein sequence ID" value="CAI2162539.1"/>
    <property type="molecule type" value="Genomic_DNA"/>
</dbReference>
<proteinExistence type="predicted"/>
<evidence type="ECO:0000256" key="5">
    <source>
        <dbReference type="ARBA" id="ARBA00022777"/>
    </source>
</evidence>
<name>A0A9W4SB68_9GLOM</name>
<reference evidence="10" key="1">
    <citation type="submission" date="2022-08" db="EMBL/GenBank/DDBJ databases">
        <authorList>
            <person name="Kallberg Y."/>
            <person name="Tangrot J."/>
            <person name="Rosling A."/>
        </authorList>
    </citation>
    <scope>NUCLEOTIDE SEQUENCE</scope>
    <source>
        <strain evidence="10">Wild A</strain>
    </source>
</reference>
<comment type="catalytic activity">
    <reaction evidence="8">
        <text>L-seryl-[protein] + ATP = O-phospho-L-seryl-[protein] + ADP + H(+)</text>
        <dbReference type="Rhea" id="RHEA:17989"/>
        <dbReference type="Rhea" id="RHEA-COMP:9863"/>
        <dbReference type="Rhea" id="RHEA-COMP:11604"/>
        <dbReference type="ChEBI" id="CHEBI:15378"/>
        <dbReference type="ChEBI" id="CHEBI:29999"/>
        <dbReference type="ChEBI" id="CHEBI:30616"/>
        <dbReference type="ChEBI" id="CHEBI:83421"/>
        <dbReference type="ChEBI" id="CHEBI:456216"/>
        <dbReference type="EC" id="2.7.11.1"/>
    </reaction>
</comment>
<keyword evidence="11" id="KW-1185">Reference proteome</keyword>
<keyword evidence="6" id="KW-0067">ATP-binding</keyword>
<comment type="catalytic activity">
    <reaction evidence="7">
        <text>L-threonyl-[protein] + ATP = O-phospho-L-threonyl-[protein] + ADP + H(+)</text>
        <dbReference type="Rhea" id="RHEA:46608"/>
        <dbReference type="Rhea" id="RHEA-COMP:11060"/>
        <dbReference type="Rhea" id="RHEA-COMP:11605"/>
        <dbReference type="ChEBI" id="CHEBI:15378"/>
        <dbReference type="ChEBI" id="CHEBI:30013"/>
        <dbReference type="ChEBI" id="CHEBI:30616"/>
        <dbReference type="ChEBI" id="CHEBI:61977"/>
        <dbReference type="ChEBI" id="CHEBI:456216"/>
        <dbReference type="EC" id="2.7.11.1"/>
    </reaction>
</comment>
<evidence type="ECO:0000256" key="4">
    <source>
        <dbReference type="ARBA" id="ARBA00022741"/>
    </source>
</evidence>
<dbReference type="GO" id="GO:0005524">
    <property type="term" value="F:ATP binding"/>
    <property type="evidence" value="ECO:0007669"/>
    <property type="project" value="UniProtKB-KW"/>
</dbReference>
<protein>
    <recommendedName>
        <fullName evidence="1">non-specific serine/threonine protein kinase</fullName>
        <ecNumber evidence="1">2.7.11.1</ecNumber>
    </recommendedName>
</protein>
<evidence type="ECO:0000259" key="9">
    <source>
        <dbReference type="PROSITE" id="PS50011"/>
    </source>
</evidence>
<dbReference type="AlphaFoldDB" id="A0A9W4SB68"/>
<dbReference type="Gene3D" id="1.10.510.10">
    <property type="entry name" value="Transferase(Phosphotransferase) domain 1"/>
    <property type="match status" value="1"/>
</dbReference>
<dbReference type="Proteomes" id="UP001153678">
    <property type="component" value="Unassembled WGS sequence"/>
</dbReference>
<evidence type="ECO:0000256" key="7">
    <source>
        <dbReference type="ARBA" id="ARBA00047899"/>
    </source>
</evidence>
<dbReference type="PANTHER" id="PTHR44329">
    <property type="entry name" value="SERINE/THREONINE-PROTEIN KINASE TNNI3K-RELATED"/>
    <property type="match status" value="1"/>
</dbReference>
<keyword evidence="3" id="KW-0808">Transferase</keyword>
<dbReference type="InterPro" id="IPR011009">
    <property type="entry name" value="Kinase-like_dom_sf"/>
</dbReference>
<dbReference type="InterPro" id="IPR051681">
    <property type="entry name" value="Ser/Thr_Kinases-Pseudokinases"/>
</dbReference>
<sequence>MKYHENGDLHSYIDKAKGMLCWKDIIVILWEISGGIEHIHKSELIHVNLHGGNLLVENEHDSVYIVDMELYGPANKKISNQIYGVVPYVAPEILKGNPPTKASDIYSFGIILWIISAGIRPWCNRPHDLELATEICFGLRPEIIDGTPNAYIQLMTRCWNSNPTMRPTAAQLYDILGSWVNAICDDPNPSELSHQFDVAEEKKILYSEQNQFHRQIHPQAFYTSRHLYFPSLIGSTRSDE</sequence>
<evidence type="ECO:0000313" key="11">
    <source>
        <dbReference type="Proteomes" id="UP001153678"/>
    </source>
</evidence>
<evidence type="ECO:0000256" key="2">
    <source>
        <dbReference type="ARBA" id="ARBA00022527"/>
    </source>
</evidence>
<keyword evidence="2" id="KW-0723">Serine/threonine-protein kinase</keyword>
<dbReference type="InterPro" id="IPR001245">
    <property type="entry name" value="Ser-Thr/Tyr_kinase_cat_dom"/>
</dbReference>
<accession>A0A9W4SB68</accession>
<dbReference type="Pfam" id="PF07714">
    <property type="entry name" value="PK_Tyr_Ser-Thr"/>
    <property type="match status" value="1"/>
</dbReference>
<dbReference type="SUPFAM" id="SSF56112">
    <property type="entry name" value="Protein kinase-like (PK-like)"/>
    <property type="match status" value="1"/>
</dbReference>
<dbReference type="GO" id="GO:0004674">
    <property type="term" value="F:protein serine/threonine kinase activity"/>
    <property type="evidence" value="ECO:0007669"/>
    <property type="project" value="UniProtKB-KW"/>
</dbReference>
<dbReference type="PRINTS" id="PR00109">
    <property type="entry name" value="TYRKINASE"/>
</dbReference>
<gene>
    <name evidence="10" type="ORF">FWILDA_LOCUS610</name>
</gene>
<keyword evidence="5" id="KW-0418">Kinase</keyword>
<comment type="caution">
    <text evidence="10">The sequence shown here is derived from an EMBL/GenBank/DDBJ whole genome shotgun (WGS) entry which is preliminary data.</text>
</comment>
<dbReference type="InterPro" id="IPR000719">
    <property type="entry name" value="Prot_kinase_dom"/>
</dbReference>
<keyword evidence="4" id="KW-0547">Nucleotide-binding</keyword>
<dbReference type="OrthoDB" id="544350at2759"/>
<evidence type="ECO:0000313" key="10">
    <source>
        <dbReference type="EMBL" id="CAI2162539.1"/>
    </source>
</evidence>
<dbReference type="PROSITE" id="PS50011">
    <property type="entry name" value="PROTEIN_KINASE_DOM"/>
    <property type="match status" value="1"/>
</dbReference>
<evidence type="ECO:0000256" key="6">
    <source>
        <dbReference type="ARBA" id="ARBA00022840"/>
    </source>
</evidence>
<dbReference type="PANTHER" id="PTHR44329:SF285">
    <property type="entry name" value="V-MOS MOLONEY MURINE SARCOMA VIRAL ONCO HOMOLOG"/>
    <property type="match status" value="1"/>
</dbReference>
<feature type="domain" description="Protein kinase" evidence="9">
    <location>
        <begin position="1"/>
        <end position="180"/>
    </location>
</feature>
<evidence type="ECO:0000256" key="1">
    <source>
        <dbReference type="ARBA" id="ARBA00012513"/>
    </source>
</evidence>
<dbReference type="EC" id="2.7.11.1" evidence="1"/>